<protein>
    <submittedName>
        <fullName evidence="2">Uncharacterized protein</fullName>
    </submittedName>
</protein>
<reference evidence="2" key="1">
    <citation type="submission" date="2024-05" db="EMBL/GenBank/DDBJ databases">
        <authorList>
            <person name="Yang L."/>
            <person name="Pan L."/>
        </authorList>
    </citation>
    <scope>NUCLEOTIDE SEQUENCE</scope>
    <source>
        <strain evidence="2">FCG-7</strain>
    </source>
</reference>
<sequence>MLNFGNFISILVINLALSVLLIAWQQRALGPLLNESCPGSGAHYWRHTLAALQLLLPMLLVLLFIDGHEKNAIGVFRTMLICVVFGHLLAIGAIAKMIWRRLVPSAPAPIPHSPVAANPLPTRGAR</sequence>
<gene>
    <name evidence="2" type="ORF">ABHF33_07580</name>
</gene>
<proteinExistence type="predicted"/>
<evidence type="ECO:0000256" key="1">
    <source>
        <dbReference type="SAM" id="Phobius"/>
    </source>
</evidence>
<organism evidence="2">
    <name type="scientific">Chitinibacter mangrovi</name>
    <dbReference type="NCBI Taxonomy" id="3153927"/>
    <lineage>
        <taxon>Bacteria</taxon>
        <taxon>Pseudomonadati</taxon>
        <taxon>Pseudomonadota</taxon>
        <taxon>Betaproteobacteria</taxon>
        <taxon>Neisseriales</taxon>
        <taxon>Chitinibacteraceae</taxon>
        <taxon>Chitinibacter</taxon>
    </lineage>
</organism>
<evidence type="ECO:0000313" key="2">
    <source>
        <dbReference type="EMBL" id="XBM02115.1"/>
    </source>
</evidence>
<feature type="transmembrane region" description="Helical" evidence="1">
    <location>
        <begin position="77"/>
        <end position="99"/>
    </location>
</feature>
<keyword evidence="1" id="KW-0472">Membrane</keyword>
<keyword evidence="1" id="KW-1133">Transmembrane helix</keyword>
<accession>A0AAU7FEQ9</accession>
<feature type="transmembrane region" description="Helical" evidence="1">
    <location>
        <begin position="44"/>
        <end position="65"/>
    </location>
</feature>
<dbReference type="EMBL" id="CP157355">
    <property type="protein sequence ID" value="XBM02115.1"/>
    <property type="molecule type" value="Genomic_DNA"/>
</dbReference>
<dbReference type="KEGG" id="cmav:ABHF33_07580"/>
<keyword evidence="1" id="KW-0812">Transmembrane</keyword>
<feature type="transmembrane region" description="Helical" evidence="1">
    <location>
        <begin position="7"/>
        <end position="24"/>
    </location>
</feature>
<dbReference type="AlphaFoldDB" id="A0AAU7FEQ9"/>
<dbReference type="RefSeq" id="WP_348946386.1">
    <property type="nucleotide sequence ID" value="NZ_CP157355.1"/>
</dbReference>
<name>A0AAU7FEQ9_9NEIS</name>